<reference evidence="1 2" key="1">
    <citation type="submission" date="2013-07" db="EMBL/GenBank/DDBJ databases">
        <title>Sulfurimonas hongkongensis AST-10 Genome Sequencing.</title>
        <authorList>
            <person name="Cai L."/>
            <person name="Zhang T."/>
        </authorList>
    </citation>
    <scope>NUCLEOTIDE SEQUENCE [LARGE SCALE GENOMIC DNA]</scope>
    <source>
        <strain evidence="1 2">AST-10</strain>
    </source>
</reference>
<accession>T0JTX3</accession>
<dbReference type="Pfam" id="PF13618">
    <property type="entry name" value="Gluconate_2-dh3"/>
    <property type="match status" value="1"/>
</dbReference>
<keyword evidence="2" id="KW-1185">Reference proteome</keyword>
<sequence>MSLYLGNVYSSISLKTRRSFLKSSFFTTALIIMPKSELFGAVSTLETISLVQEDLSPSIKKLGINGSSYLSLILHHSRVTDDEKEFLKNGVQWLNEEAVFHYKHPYIKLSPSQRQNVLQIISKQRWGDNWIYTMLSYIMEATLSDPIYGANKNGAGWKWLEHIPGLPQPKEPYL</sequence>
<gene>
    <name evidence="1" type="ORF">M947_01455</name>
</gene>
<dbReference type="EMBL" id="AUPZ01000002">
    <property type="protein sequence ID" value="EQB40492.1"/>
    <property type="molecule type" value="Genomic_DNA"/>
</dbReference>
<dbReference type="RefSeq" id="WP_021286572.1">
    <property type="nucleotide sequence ID" value="NZ_AUPZ01000002.1"/>
</dbReference>
<dbReference type="STRING" id="1172190.M947_01455"/>
<proteinExistence type="predicted"/>
<evidence type="ECO:0000313" key="1">
    <source>
        <dbReference type="EMBL" id="EQB40492.1"/>
    </source>
</evidence>
<dbReference type="AlphaFoldDB" id="T0JTX3"/>
<comment type="caution">
    <text evidence="1">The sequence shown here is derived from an EMBL/GenBank/DDBJ whole genome shotgun (WGS) entry which is preliminary data.</text>
</comment>
<name>T0JTX3_9BACT</name>
<dbReference type="eggNOG" id="ENOG5032S98">
    <property type="taxonomic scope" value="Bacteria"/>
</dbReference>
<organism evidence="1 2">
    <name type="scientific">Sulfurimonas hongkongensis</name>
    <dbReference type="NCBI Taxonomy" id="1172190"/>
    <lineage>
        <taxon>Bacteria</taxon>
        <taxon>Pseudomonadati</taxon>
        <taxon>Campylobacterota</taxon>
        <taxon>Epsilonproteobacteria</taxon>
        <taxon>Campylobacterales</taxon>
        <taxon>Sulfurimonadaceae</taxon>
        <taxon>Sulfurimonas</taxon>
    </lineage>
</organism>
<evidence type="ECO:0000313" key="2">
    <source>
        <dbReference type="Proteomes" id="UP000015520"/>
    </source>
</evidence>
<evidence type="ECO:0008006" key="3">
    <source>
        <dbReference type="Google" id="ProtNLM"/>
    </source>
</evidence>
<protein>
    <recommendedName>
        <fullName evidence="3">Gluconate 2-dehydrogenase subunit 3 family protein</fullName>
    </recommendedName>
</protein>
<dbReference type="Proteomes" id="UP000015520">
    <property type="component" value="Unassembled WGS sequence"/>
</dbReference>
<dbReference type="PATRIC" id="fig|1172190.3.peg.279"/>
<dbReference type="InterPro" id="IPR027056">
    <property type="entry name" value="Gluconate_2DH_su3"/>
</dbReference>